<accession>A0ABP8LXC4</accession>
<evidence type="ECO:0000313" key="3">
    <source>
        <dbReference type="EMBL" id="GAA4436896.1"/>
    </source>
</evidence>
<dbReference type="EMBL" id="BAABHC010000016">
    <property type="protein sequence ID" value="GAA4436896.1"/>
    <property type="molecule type" value="Genomic_DNA"/>
</dbReference>
<name>A0ABP8LXC4_9BACT</name>
<dbReference type="RefSeq" id="WP_345160296.1">
    <property type="nucleotide sequence ID" value="NZ_BAABHC010000016.1"/>
</dbReference>
<dbReference type="Proteomes" id="UP001500552">
    <property type="component" value="Unassembled WGS sequence"/>
</dbReference>
<organism evidence="3 4">
    <name type="scientific">Pontibacter saemangeumensis</name>
    <dbReference type="NCBI Taxonomy" id="1084525"/>
    <lineage>
        <taxon>Bacteria</taxon>
        <taxon>Pseudomonadati</taxon>
        <taxon>Bacteroidota</taxon>
        <taxon>Cytophagia</taxon>
        <taxon>Cytophagales</taxon>
        <taxon>Hymenobacteraceae</taxon>
        <taxon>Pontibacter</taxon>
    </lineage>
</organism>
<dbReference type="PANTHER" id="PTHR46268:SF6">
    <property type="entry name" value="UNIVERSAL STRESS PROTEIN UP12"/>
    <property type="match status" value="1"/>
</dbReference>
<feature type="domain" description="UspA" evidence="2">
    <location>
        <begin position="1"/>
        <end position="142"/>
    </location>
</feature>
<comment type="caution">
    <text evidence="3">The sequence shown here is derived from an EMBL/GenBank/DDBJ whole genome shotgun (WGS) entry which is preliminary data.</text>
</comment>
<dbReference type="InterPro" id="IPR006015">
    <property type="entry name" value="Universal_stress_UspA"/>
</dbReference>
<gene>
    <name evidence="3" type="ORF">GCM10023188_30490</name>
</gene>
<dbReference type="Pfam" id="PF00582">
    <property type="entry name" value="Usp"/>
    <property type="match status" value="1"/>
</dbReference>
<reference evidence="4" key="1">
    <citation type="journal article" date="2019" name="Int. J. Syst. Evol. Microbiol.">
        <title>The Global Catalogue of Microorganisms (GCM) 10K type strain sequencing project: providing services to taxonomists for standard genome sequencing and annotation.</title>
        <authorList>
            <consortium name="The Broad Institute Genomics Platform"/>
            <consortium name="The Broad Institute Genome Sequencing Center for Infectious Disease"/>
            <person name="Wu L."/>
            <person name="Ma J."/>
        </authorList>
    </citation>
    <scope>NUCLEOTIDE SEQUENCE [LARGE SCALE GENOMIC DNA]</scope>
    <source>
        <strain evidence="4">JCM 17926</strain>
    </source>
</reference>
<dbReference type="SUPFAM" id="SSF52402">
    <property type="entry name" value="Adenine nucleotide alpha hydrolases-like"/>
    <property type="match status" value="2"/>
</dbReference>
<dbReference type="Gene3D" id="3.40.50.12370">
    <property type="match status" value="1"/>
</dbReference>
<comment type="similarity">
    <text evidence="1">Belongs to the universal stress protein A family.</text>
</comment>
<sequence length="292" mass="32189">MKTILALTDFSANAANAIRNAVALANLISGKLILVHILPLEVMTTAESGVYTSFDPVVHEHYATKLNDIAKEIQLENGFRFEVEVFCEHGPFNEVVNALVISSKADLVVMGYRGTNSFLDKVIGSTTAAYMRMAACPVLAVPSASRLWGFSKIAYASDFTGHDQVYLQQLFRLTEPFKTQVFIINVKTKKKAASDAEDRILQDMAKAFPNSRYCITQVKADSIPAGIMAFISDNKVNVLAVSLHERSLLEDFFHKSVSKELALETTVPLLSLPEKPYNLRNHQTEGTETIAG</sequence>
<protein>
    <recommendedName>
        <fullName evidence="2">UspA domain-containing protein</fullName>
    </recommendedName>
</protein>
<proteinExistence type="inferred from homology"/>
<dbReference type="CDD" id="cd00293">
    <property type="entry name" value="USP-like"/>
    <property type="match status" value="1"/>
</dbReference>
<evidence type="ECO:0000313" key="4">
    <source>
        <dbReference type="Proteomes" id="UP001500552"/>
    </source>
</evidence>
<evidence type="ECO:0000259" key="2">
    <source>
        <dbReference type="Pfam" id="PF00582"/>
    </source>
</evidence>
<dbReference type="InterPro" id="IPR006016">
    <property type="entry name" value="UspA"/>
</dbReference>
<dbReference type="PRINTS" id="PR01438">
    <property type="entry name" value="UNVRSLSTRESS"/>
</dbReference>
<keyword evidence="4" id="KW-1185">Reference proteome</keyword>
<evidence type="ECO:0000256" key="1">
    <source>
        <dbReference type="ARBA" id="ARBA00008791"/>
    </source>
</evidence>
<dbReference type="PANTHER" id="PTHR46268">
    <property type="entry name" value="STRESS RESPONSE PROTEIN NHAX"/>
    <property type="match status" value="1"/>
</dbReference>